<dbReference type="Pfam" id="PF01554">
    <property type="entry name" value="MatE"/>
    <property type="match status" value="2"/>
</dbReference>
<feature type="transmembrane region" description="Helical" evidence="7">
    <location>
        <begin position="213"/>
        <end position="238"/>
    </location>
</feature>
<dbReference type="PIRSF" id="PIRSF006603">
    <property type="entry name" value="DinF"/>
    <property type="match status" value="1"/>
</dbReference>
<name>A0A2Z2NRC9_9GAMM</name>
<dbReference type="PANTHER" id="PTHR43549:SF3">
    <property type="entry name" value="MULTIDRUG RESISTANCE PROTEIN YPNP-RELATED"/>
    <property type="match status" value="1"/>
</dbReference>
<feature type="transmembrane region" description="Helical" evidence="7">
    <location>
        <begin position="115"/>
        <end position="136"/>
    </location>
</feature>
<dbReference type="GO" id="GO:0005886">
    <property type="term" value="C:plasma membrane"/>
    <property type="evidence" value="ECO:0007669"/>
    <property type="project" value="UniProtKB-SubCell"/>
</dbReference>
<feature type="transmembrane region" description="Helical" evidence="7">
    <location>
        <begin position="173"/>
        <end position="193"/>
    </location>
</feature>
<keyword evidence="5 7" id="KW-1133">Transmembrane helix</keyword>
<evidence type="ECO:0000256" key="5">
    <source>
        <dbReference type="ARBA" id="ARBA00022989"/>
    </source>
</evidence>
<evidence type="ECO:0000313" key="8">
    <source>
        <dbReference type="EMBL" id="ASJ73055.1"/>
    </source>
</evidence>
<accession>A0A2Z2NRC9</accession>
<dbReference type="PANTHER" id="PTHR43549">
    <property type="entry name" value="MULTIDRUG RESISTANCE PROTEIN YPNP-RELATED"/>
    <property type="match status" value="1"/>
</dbReference>
<gene>
    <name evidence="8" type="primary">mepA_1</name>
    <name evidence="8" type="ORF">IMCC3135_14850</name>
</gene>
<dbReference type="GO" id="GO:0042910">
    <property type="term" value="F:xenobiotic transmembrane transporter activity"/>
    <property type="evidence" value="ECO:0007669"/>
    <property type="project" value="InterPro"/>
</dbReference>
<dbReference type="NCBIfam" id="TIGR00797">
    <property type="entry name" value="matE"/>
    <property type="match status" value="1"/>
</dbReference>
<evidence type="ECO:0000313" key="9">
    <source>
        <dbReference type="Proteomes" id="UP000250079"/>
    </source>
</evidence>
<comment type="subcellular location">
    <subcellularLocation>
        <location evidence="1">Cell inner membrane</location>
        <topology evidence="1">Multi-pass membrane protein</topology>
    </subcellularLocation>
</comment>
<keyword evidence="3" id="KW-1003">Cell membrane</keyword>
<feature type="transmembrane region" description="Helical" evidence="7">
    <location>
        <begin position="331"/>
        <end position="348"/>
    </location>
</feature>
<feature type="transmembrane region" description="Helical" evidence="7">
    <location>
        <begin position="258"/>
        <end position="275"/>
    </location>
</feature>
<dbReference type="GO" id="GO:0015297">
    <property type="term" value="F:antiporter activity"/>
    <property type="evidence" value="ECO:0007669"/>
    <property type="project" value="InterPro"/>
</dbReference>
<dbReference type="EMBL" id="CP018632">
    <property type="protein sequence ID" value="ASJ73055.1"/>
    <property type="molecule type" value="Genomic_DNA"/>
</dbReference>
<evidence type="ECO:0000256" key="3">
    <source>
        <dbReference type="ARBA" id="ARBA00022475"/>
    </source>
</evidence>
<dbReference type="InterPro" id="IPR052031">
    <property type="entry name" value="Membrane_Transporter-Flippase"/>
</dbReference>
<feature type="transmembrane region" description="Helical" evidence="7">
    <location>
        <begin position="28"/>
        <end position="54"/>
    </location>
</feature>
<reference evidence="8 9" key="1">
    <citation type="submission" date="2016-12" db="EMBL/GenBank/DDBJ databases">
        <authorList>
            <person name="Song W.-J."/>
            <person name="Kurnit D.M."/>
        </authorList>
    </citation>
    <scope>NUCLEOTIDE SEQUENCE [LARGE SCALE GENOMIC DNA]</scope>
    <source>
        <strain evidence="8 9">IMCC3135</strain>
    </source>
</reference>
<dbReference type="Proteomes" id="UP000250079">
    <property type="component" value="Chromosome"/>
</dbReference>
<keyword evidence="6 7" id="KW-0472">Membrane</keyword>
<dbReference type="AlphaFoldDB" id="A0A2Z2NRC9"/>
<evidence type="ECO:0000256" key="2">
    <source>
        <dbReference type="ARBA" id="ARBA00022448"/>
    </source>
</evidence>
<dbReference type="InterPro" id="IPR002528">
    <property type="entry name" value="MATE_fam"/>
</dbReference>
<dbReference type="KEGG" id="gai:IMCC3135_14850"/>
<dbReference type="OrthoDB" id="9806302at2"/>
<organism evidence="8 9">
    <name type="scientific">Granulosicoccus antarcticus IMCC3135</name>
    <dbReference type="NCBI Taxonomy" id="1192854"/>
    <lineage>
        <taxon>Bacteria</taxon>
        <taxon>Pseudomonadati</taxon>
        <taxon>Pseudomonadota</taxon>
        <taxon>Gammaproteobacteria</taxon>
        <taxon>Chromatiales</taxon>
        <taxon>Granulosicoccaceae</taxon>
        <taxon>Granulosicoccus</taxon>
    </lineage>
</organism>
<protein>
    <submittedName>
        <fullName evidence="8">Multidrug export protein MepA</fullName>
    </submittedName>
</protein>
<feature type="transmembrane region" description="Helical" evidence="7">
    <location>
        <begin position="75"/>
        <end position="95"/>
    </location>
</feature>
<keyword evidence="2" id="KW-0813">Transport</keyword>
<keyword evidence="9" id="KW-1185">Reference proteome</keyword>
<sequence length="427" mass="45395">MVFNTLYNLTDFWFAGQLSSDALAGVSIAGSVFFLLLALGLGIQIGAAALIAPIAGQSGDDDERRGSIADWVDQILGLSLVLSLVVLIAGLLVATPLVHFLGAEVNTVAPLALEYIGTILWGAFTFILTFAAAGALMALGDTHSNRNALAIGFVANLGLNPLLTFGLDMGVTGLALATVLIKGASALYLYRVLTRRLGRRCRPRFSSDKWAALLRQTIPASGNMLTIILGGFITVALIGRFGSQHVAGYSVGLRLEQVLLLPALGLNSAVMAIAGQNLGAGHLDRVRQIYTIGLQLGLAMAAVFIPIMVFLSPVLMGFFSDDPDIQHTGAIYLKIDAIAFYAYVVLFLSTATLQALKQPMFPLILGVARQLVIPASINYWLIVYQGFPMISIFYTIISVVVISSLIAHGYTLRQLGKLQVNTPATSA</sequence>
<dbReference type="InterPro" id="IPR048279">
    <property type="entry name" value="MdtK-like"/>
</dbReference>
<evidence type="ECO:0000256" key="6">
    <source>
        <dbReference type="ARBA" id="ARBA00023136"/>
    </source>
</evidence>
<keyword evidence="4 7" id="KW-0812">Transmembrane</keyword>
<evidence type="ECO:0000256" key="4">
    <source>
        <dbReference type="ARBA" id="ARBA00022692"/>
    </source>
</evidence>
<evidence type="ECO:0000256" key="7">
    <source>
        <dbReference type="SAM" id="Phobius"/>
    </source>
</evidence>
<proteinExistence type="predicted"/>
<evidence type="ECO:0000256" key="1">
    <source>
        <dbReference type="ARBA" id="ARBA00004429"/>
    </source>
</evidence>
<feature type="transmembrane region" description="Helical" evidence="7">
    <location>
        <begin position="148"/>
        <end position="167"/>
    </location>
</feature>
<feature type="transmembrane region" description="Helical" evidence="7">
    <location>
        <begin position="387"/>
        <end position="407"/>
    </location>
</feature>
<feature type="transmembrane region" description="Helical" evidence="7">
    <location>
        <begin position="296"/>
        <end position="319"/>
    </location>
</feature>
<feature type="transmembrane region" description="Helical" evidence="7">
    <location>
        <begin position="360"/>
        <end position="381"/>
    </location>
</feature>